<feature type="transmembrane region" description="Helical" evidence="1">
    <location>
        <begin position="90"/>
        <end position="110"/>
    </location>
</feature>
<protein>
    <submittedName>
        <fullName evidence="2">Uncharacterized protein</fullName>
    </submittedName>
</protein>
<sequence length="261" mass="29488">MRVFVRDYLLPWAFIVVFWFALWLIVPPMRERLNAVSLLIVFFLLGVFIAVALYFVGKALERYGYSRNDIRHLPEIIEKTHGRLYLPKEVFNIVGDALVFWGIFAWALLATGDPMMGLLSGIAMFAEIIAFLVLLVSMVIWVIIFPHSLYRLFTGREPDRGLLIGVPIKQNLLCTAVLVAVRLIALYSNYPASDDFIGKMVAFGRNTELVVSLLELSGLNFLFGIIGLYGPRKSRKLTALALTLIVLAELWVAWGMLTGKF</sequence>
<dbReference type="Proteomes" id="UP000006064">
    <property type="component" value="Chromosome"/>
</dbReference>
<dbReference type="RefSeq" id="WP_014788719.1">
    <property type="nucleotide sequence ID" value="NC_018015.1"/>
</dbReference>
<evidence type="ECO:0000256" key="1">
    <source>
        <dbReference type="SAM" id="Phobius"/>
    </source>
</evidence>
<reference evidence="2 3" key="1">
    <citation type="journal article" date="2012" name="J. Bacteriol.">
        <title>Complete Genome Sequence of the Hyperthermophilic Archaeon Thermococcus sp. Strain CL1, Isolated from a Paralvinella sp. Polychaete Worm Collected from a Hydrothermal Vent.</title>
        <authorList>
            <person name="Jung J.H."/>
            <person name="Holden J.F."/>
            <person name="Seo D.H."/>
            <person name="Park K.H."/>
            <person name="Shin H."/>
            <person name="Ryu S."/>
            <person name="Lee J.H."/>
            <person name="Park C.S."/>
        </authorList>
    </citation>
    <scope>NUCLEOTIDE SEQUENCE [LARGE SCALE GENOMIC DNA]</scope>
    <source>
        <strain evidence="3">DSM 27260 / KACC 17922 / CL1</strain>
    </source>
</reference>
<name>I3ZTQ0_THECF</name>
<keyword evidence="1" id="KW-0472">Membrane</keyword>
<keyword evidence="1" id="KW-1133">Transmembrane helix</keyword>
<accession>I3ZTQ0</accession>
<gene>
    <name evidence="2" type="ORF">CL1_0879</name>
</gene>
<dbReference type="STRING" id="163003.CL1_0879"/>
<dbReference type="HOGENOM" id="CLU_094095_0_0_2"/>
<feature type="transmembrane region" description="Helical" evidence="1">
    <location>
        <begin position="237"/>
        <end position="257"/>
    </location>
</feature>
<evidence type="ECO:0000313" key="3">
    <source>
        <dbReference type="Proteomes" id="UP000006064"/>
    </source>
</evidence>
<feature type="transmembrane region" description="Helical" evidence="1">
    <location>
        <begin position="38"/>
        <end position="57"/>
    </location>
</feature>
<feature type="transmembrane region" description="Helical" evidence="1">
    <location>
        <begin position="210"/>
        <end position="230"/>
    </location>
</feature>
<dbReference type="OrthoDB" id="85827at2157"/>
<dbReference type="EMBL" id="CP003651">
    <property type="protein sequence ID" value="AFL95084.1"/>
    <property type="molecule type" value="Genomic_DNA"/>
</dbReference>
<keyword evidence="3" id="KW-1185">Reference proteome</keyword>
<proteinExistence type="predicted"/>
<organism evidence="2 3">
    <name type="scientific">Thermococcus cleftensis (strain DSM 27260 / KACC 17922 / CL1)</name>
    <dbReference type="NCBI Taxonomy" id="163003"/>
    <lineage>
        <taxon>Archaea</taxon>
        <taxon>Methanobacteriati</taxon>
        <taxon>Methanobacteriota</taxon>
        <taxon>Thermococci</taxon>
        <taxon>Thermococcales</taxon>
        <taxon>Thermococcaceae</taxon>
        <taxon>Thermococcus</taxon>
    </lineage>
</organism>
<keyword evidence="1" id="KW-0812">Transmembrane</keyword>
<dbReference type="KEGG" id="thm:CL1_0879"/>
<feature type="transmembrane region" description="Helical" evidence="1">
    <location>
        <begin position="7"/>
        <end position="26"/>
    </location>
</feature>
<feature type="transmembrane region" description="Helical" evidence="1">
    <location>
        <begin position="122"/>
        <end position="150"/>
    </location>
</feature>
<dbReference type="AlphaFoldDB" id="I3ZTQ0"/>
<evidence type="ECO:0000313" key="2">
    <source>
        <dbReference type="EMBL" id="AFL95084.1"/>
    </source>
</evidence>
<dbReference type="GeneID" id="13038578"/>
<feature type="transmembrane region" description="Helical" evidence="1">
    <location>
        <begin position="171"/>
        <end position="190"/>
    </location>
</feature>